<protein>
    <submittedName>
        <fullName evidence="2">Uncharacterized protein</fullName>
    </submittedName>
</protein>
<feature type="compositionally biased region" description="Low complexity" evidence="1">
    <location>
        <begin position="69"/>
        <end position="80"/>
    </location>
</feature>
<accession>A0A0A9BBD3</accession>
<feature type="region of interest" description="Disordered" evidence="1">
    <location>
        <begin position="50"/>
        <end position="88"/>
    </location>
</feature>
<organism evidence="2">
    <name type="scientific">Arundo donax</name>
    <name type="common">Giant reed</name>
    <name type="synonym">Donax arundinaceus</name>
    <dbReference type="NCBI Taxonomy" id="35708"/>
    <lineage>
        <taxon>Eukaryota</taxon>
        <taxon>Viridiplantae</taxon>
        <taxon>Streptophyta</taxon>
        <taxon>Embryophyta</taxon>
        <taxon>Tracheophyta</taxon>
        <taxon>Spermatophyta</taxon>
        <taxon>Magnoliopsida</taxon>
        <taxon>Liliopsida</taxon>
        <taxon>Poales</taxon>
        <taxon>Poaceae</taxon>
        <taxon>PACMAD clade</taxon>
        <taxon>Arundinoideae</taxon>
        <taxon>Arundineae</taxon>
        <taxon>Arundo</taxon>
    </lineage>
</organism>
<reference evidence="2" key="2">
    <citation type="journal article" date="2015" name="Data Brief">
        <title>Shoot transcriptome of the giant reed, Arundo donax.</title>
        <authorList>
            <person name="Barrero R.A."/>
            <person name="Guerrero F.D."/>
            <person name="Moolhuijzen P."/>
            <person name="Goolsby J.A."/>
            <person name="Tidwell J."/>
            <person name="Bellgard S.E."/>
            <person name="Bellgard M.I."/>
        </authorList>
    </citation>
    <scope>NUCLEOTIDE SEQUENCE</scope>
    <source>
        <tissue evidence="2">Shoot tissue taken approximately 20 cm above the soil surface</tissue>
    </source>
</reference>
<evidence type="ECO:0000256" key="1">
    <source>
        <dbReference type="SAM" id="MobiDB-lite"/>
    </source>
</evidence>
<proteinExistence type="predicted"/>
<evidence type="ECO:0000313" key="2">
    <source>
        <dbReference type="EMBL" id="JAD61299.1"/>
    </source>
</evidence>
<sequence length="88" mass="10029">MRYLQEASVRHKRYVQYTNFGPTNFQLLIPIPNHHQSSTIFCEFVSWQHRKHGPRGPPEPVPSRRPRRAAAGGVVTHTGARLSWGPSS</sequence>
<dbReference type="AlphaFoldDB" id="A0A0A9BBD3"/>
<reference evidence="2" key="1">
    <citation type="submission" date="2014-09" db="EMBL/GenBank/DDBJ databases">
        <authorList>
            <person name="Magalhaes I.L.F."/>
            <person name="Oliveira U."/>
            <person name="Santos F.R."/>
            <person name="Vidigal T.H.D.A."/>
            <person name="Brescovit A.D."/>
            <person name="Santos A.J."/>
        </authorList>
    </citation>
    <scope>NUCLEOTIDE SEQUENCE</scope>
    <source>
        <tissue evidence="2">Shoot tissue taken approximately 20 cm above the soil surface</tissue>
    </source>
</reference>
<dbReference type="EMBL" id="GBRH01236596">
    <property type="protein sequence ID" value="JAD61299.1"/>
    <property type="molecule type" value="Transcribed_RNA"/>
</dbReference>
<name>A0A0A9BBD3_ARUDO</name>